<dbReference type="GO" id="GO:0046870">
    <property type="term" value="F:cadmium ion binding"/>
    <property type="evidence" value="ECO:0007669"/>
    <property type="project" value="TreeGrafter"/>
</dbReference>
<dbReference type="EMBL" id="FNZK01000006">
    <property type="protein sequence ID" value="SEJ38473.1"/>
    <property type="molecule type" value="Genomic_DNA"/>
</dbReference>
<dbReference type="GO" id="GO:0005507">
    <property type="term" value="F:copper ion binding"/>
    <property type="evidence" value="ECO:0007669"/>
    <property type="project" value="TreeGrafter"/>
</dbReference>
<dbReference type="PIRSF" id="PIRSF015034">
    <property type="entry name" value="YacH"/>
    <property type="match status" value="1"/>
</dbReference>
<dbReference type="GO" id="GO:1990169">
    <property type="term" value="P:stress response to copper ion"/>
    <property type="evidence" value="ECO:0007669"/>
    <property type="project" value="TreeGrafter"/>
</dbReference>
<dbReference type="InterPro" id="IPR001943">
    <property type="entry name" value="UVR_dom"/>
</dbReference>
<dbReference type="GO" id="GO:0050897">
    <property type="term" value="F:cobalt ion binding"/>
    <property type="evidence" value="ECO:0007669"/>
    <property type="project" value="TreeGrafter"/>
</dbReference>
<sequence length="179" mass="20449">MLCDDCKKNEACVHITQISSDGKVDRNLCEDCAQKYGKIVFNPDKSFSVNDFLTGMFNSGLKPQLEDTKDTAQDFVCPNCGMTYRDFTHTGKIGCSVCYTKFGKRLEPLLRRIHGSSTHNGKIPKRSGGQLEVKHQIKRLRETLQNHIANEEYEEAAKLRDQIKDLEKAFNEEEQQEKN</sequence>
<dbReference type="SUPFAM" id="SSF46600">
    <property type="entry name" value="C-terminal UvrC-binding domain of UvrB"/>
    <property type="match status" value="1"/>
</dbReference>
<dbReference type="GO" id="GO:1990170">
    <property type="term" value="P:stress response to cadmium ion"/>
    <property type="evidence" value="ECO:0007669"/>
    <property type="project" value="TreeGrafter"/>
</dbReference>
<accession>A0A1H6YB00</accession>
<dbReference type="AlphaFoldDB" id="A0A1H6YB00"/>
<organism evidence="3 4">
    <name type="scientific">Propionispira arboris</name>
    <dbReference type="NCBI Taxonomy" id="84035"/>
    <lineage>
        <taxon>Bacteria</taxon>
        <taxon>Bacillati</taxon>
        <taxon>Bacillota</taxon>
        <taxon>Negativicutes</taxon>
        <taxon>Selenomonadales</taxon>
        <taxon>Selenomonadaceae</taxon>
        <taxon>Propionispira</taxon>
    </lineage>
</organism>
<dbReference type="PANTHER" id="PTHR38430:SF1">
    <property type="entry name" value="PROTEIN-ARGININE KINASE ACTIVATOR PROTEIN"/>
    <property type="match status" value="1"/>
</dbReference>
<dbReference type="PROSITE" id="PS50151">
    <property type="entry name" value="UVR"/>
    <property type="match status" value="1"/>
</dbReference>
<dbReference type="InterPro" id="IPR036876">
    <property type="entry name" value="UVR_dom_sf"/>
</dbReference>
<gene>
    <name evidence="3" type="ORF">SAMN05660742_106207</name>
</gene>
<keyword evidence="4" id="KW-1185">Reference proteome</keyword>
<dbReference type="InterPro" id="IPR025542">
    <property type="entry name" value="YacH"/>
</dbReference>
<keyword evidence="3" id="KW-0418">Kinase</keyword>
<dbReference type="PANTHER" id="PTHR38430">
    <property type="entry name" value="PROTEIN-ARGININE KINASE ACTIVATOR PROTEIN"/>
    <property type="match status" value="1"/>
</dbReference>
<dbReference type="GO" id="GO:0016301">
    <property type="term" value="F:kinase activity"/>
    <property type="evidence" value="ECO:0007669"/>
    <property type="project" value="UniProtKB-KW"/>
</dbReference>
<feature type="domain" description="UVR" evidence="2">
    <location>
        <begin position="134"/>
        <end position="169"/>
    </location>
</feature>
<proteinExistence type="predicted"/>
<name>A0A1H6YB00_9FIRM</name>
<keyword evidence="1" id="KW-0175">Coiled coil</keyword>
<dbReference type="STRING" id="84035.SAMN05660742_106207"/>
<evidence type="ECO:0000313" key="3">
    <source>
        <dbReference type="EMBL" id="SEJ38473.1"/>
    </source>
</evidence>
<dbReference type="Pfam" id="PF02151">
    <property type="entry name" value="UVR"/>
    <property type="match status" value="1"/>
</dbReference>
<evidence type="ECO:0000313" key="4">
    <source>
        <dbReference type="Proteomes" id="UP000199662"/>
    </source>
</evidence>
<reference evidence="3 4" key="1">
    <citation type="submission" date="2016-10" db="EMBL/GenBank/DDBJ databases">
        <authorList>
            <person name="de Groot N.N."/>
        </authorList>
    </citation>
    <scope>NUCLEOTIDE SEQUENCE [LARGE SCALE GENOMIC DNA]</scope>
    <source>
        <strain evidence="3 4">DSM 2179</strain>
    </source>
</reference>
<dbReference type="RefSeq" id="WP_091830771.1">
    <property type="nucleotide sequence ID" value="NZ_FNZK01000006.1"/>
</dbReference>
<dbReference type="Gene3D" id="4.10.860.10">
    <property type="entry name" value="UVR domain"/>
    <property type="match status" value="1"/>
</dbReference>
<dbReference type="GO" id="GO:0008270">
    <property type="term" value="F:zinc ion binding"/>
    <property type="evidence" value="ECO:0007669"/>
    <property type="project" value="TreeGrafter"/>
</dbReference>
<protein>
    <submittedName>
        <fullName evidence="3">Protein-arginine kinase activator protein McsA</fullName>
    </submittedName>
</protein>
<keyword evidence="3" id="KW-0808">Transferase</keyword>
<evidence type="ECO:0000256" key="1">
    <source>
        <dbReference type="SAM" id="Coils"/>
    </source>
</evidence>
<dbReference type="Proteomes" id="UP000199662">
    <property type="component" value="Unassembled WGS sequence"/>
</dbReference>
<evidence type="ECO:0000259" key="2">
    <source>
        <dbReference type="PROSITE" id="PS50151"/>
    </source>
</evidence>
<feature type="coiled-coil region" evidence="1">
    <location>
        <begin position="149"/>
        <end position="179"/>
    </location>
</feature>